<accession>A0A2V0NWQ6</accession>
<feature type="compositionally biased region" description="Low complexity" evidence="1">
    <location>
        <begin position="888"/>
        <end position="920"/>
    </location>
</feature>
<feature type="region of interest" description="Disordered" evidence="1">
    <location>
        <begin position="423"/>
        <end position="491"/>
    </location>
</feature>
<dbReference type="AlphaFoldDB" id="A0A2V0NWQ6"/>
<feature type="compositionally biased region" description="Low complexity" evidence="1">
    <location>
        <begin position="606"/>
        <end position="621"/>
    </location>
</feature>
<name>A0A2V0NWQ6_9CHLO</name>
<dbReference type="InParanoid" id="A0A2V0NWQ6"/>
<feature type="compositionally biased region" description="Low complexity" evidence="1">
    <location>
        <begin position="846"/>
        <end position="869"/>
    </location>
</feature>
<feature type="compositionally biased region" description="Low complexity" evidence="1">
    <location>
        <begin position="580"/>
        <end position="597"/>
    </location>
</feature>
<feature type="region of interest" description="Disordered" evidence="1">
    <location>
        <begin position="527"/>
        <end position="621"/>
    </location>
</feature>
<keyword evidence="3" id="KW-1185">Reference proteome</keyword>
<sequence>MPHFICRWPCGDVLLASVDSREDLDAILQERSEPGVCKVARYHGPLVLELKPLVPLVFRGSSAAFRLDPPRPAFAPVWGARAGGGDVRVVAADGAAEPAHRVVLQCRVPALAKADWGPRQDEVRIEALPDGPTLTSFLEFLYTDDLPPDRLTHALHVAALRCHVPRLAALCERRFAAQLEEQMGSWPALSPAQQAAALDSLLEWARYAEALSRGQLLDLVVHLAAQRLPAARTRPSWSALSPRTQRLVELAAVATSPPLVHRSLEADGAAGPQQLAAMSIEAESYAQAGGRMTQAEWQALNKYRAAVAEAQVCPEASPLTVSPSQLRECGLAAADQQRFPFEVKAPTLAPFKRLMDSVCRFAFPSVHGALGALKQERERAAAAGRADVLPDGDAEGAGGGGEGGVDEAFVGATEGITLAVSGRGGGAAADGAAGETAGGPAAAGPPAVALEPRLRSASNGSTATDAEAAALSRQQEAEAGGGAGSAGASWQPAGLLRAREVSRLQRESGAWGSSDFSHSTVLAAAGSEAGARRLGRSPGDDDGDEQVSPHGGPAEDGAGVVGSNGGAPLRTGREPRRAAEQVQQQQQQQPELQALPRQQRRRRPLDAATEAAAPGPASAAAARDLPGDAVAAAAAASTAARARRDAAAAAAVSARPALLQLQRALVDDFVLYDDSSAARLHLVGQVVAVERGDAGAAARLLAPANADLFAYISTGSRQGGGQRACSALPGFVRAAAGITSAAVVPARAGAGPHQHTFTPEAVAAAQQGAVNVRQAAPPAGELEALLQLLAAQGAGGEAAAGAVAAAAAAAAAAPSPGGAATISPAAAALLRAMDGSSPTQQRRRQQQAQQQQAQAQQQQVQQQQQQQQQPGAAVRRSPRLNTASNGSAAGEPQAGTEQQAGAAGAAPQQQQQQQQEGAVVGAARVRPAPLRLSRLLDGGAAGMPVPLFAAPGEDGAADSAAAAAAPPSTLPPPQFATPPLPLPRLLPQMPVPSEQQLAAQVLAAPLAQAVGQPQLQCAAEGAGGAVAFGSILAAITSGTAGAGIGAVPLSPAPRPGSGVPGSAPPGATPQLAPAAGAAAAAAAAAVAAAGRAGGGAPALLAGGLLSEGGVAGEWADCETAEFEASLRRITCHGLMELCAALAQPPAAPHMPVGEGGGGAGEAGGAAAPAAAAAPAVSEGGVAEEERTPRVGGGGCLSGGRATLTGHKRRLSGA</sequence>
<feature type="region of interest" description="Disordered" evidence="1">
    <location>
        <begin position="833"/>
        <end position="920"/>
    </location>
</feature>
<reference evidence="2 3" key="1">
    <citation type="journal article" date="2018" name="Sci. Rep.">
        <title>Raphidocelis subcapitata (=Pseudokirchneriella subcapitata) provides an insight into genome evolution and environmental adaptations in the Sphaeropleales.</title>
        <authorList>
            <person name="Suzuki S."/>
            <person name="Yamaguchi H."/>
            <person name="Nakajima N."/>
            <person name="Kawachi M."/>
        </authorList>
    </citation>
    <scope>NUCLEOTIDE SEQUENCE [LARGE SCALE GENOMIC DNA]</scope>
    <source>
        <strain evidence="2 3">NIES-35</strain>
    </source>
</reference>
<feature type="region of interest" description="Disordered" evidence="1">
    <location>
        <begin position="1170"/>
        <end position="1213"/>
    </location>
</feature>
<dbReference type="InterPro" id="IPR011333">
    <property type="entry name" value="SKP1/BTB/POZ_sf"/>
</dbReference>
<gene>
    <name evidence="2" type="ORF">Rsub_04403</name>
</gene>
<dbReference type="Gene3D" id="3.30.710.10">
    <property type="entry name" value="Potassium Channel Kv1.1, Chain A"/>
    <property type="match status" value="1"/>
</dbReference>
<comment type="caution">
    <text evidence="2">The sequence shown here is derived from an EMBL/GenBank/DDBJ whole genome shotgun (WGS) entry which is preliminary data.</text>
</comment>
<protein>
    <recommendedName>
        <fullName evidence="4">BTB domain-containing protein</fullName>
    </recommendedName>
</protein>
<dbReference type="SUPFAM" id="SSF54695">
    <property type="entry name" value="POZ domain"/>
    <property type="match status" value="1"/>
</dbReference>
<evidence type="ECO:0000313" key="2">
    <source>
        <dbReference type="EMBL" id="GBF92056.1"/>
    </source>
</evidence>
<evidence type="ECO:0000256" key="1">
    <source>
        <dbReference type="SAM" id="MobiDB-lite"/>
    </source>
</evidence>
<dbReference type="Proteomes" id="UP000247498">
    <property type="component" value="Unassembled WGS sequence"/>
</dbReference>
<feature type="compositionally biased region" description="Low complexity" evidence="1">
    <location>
        <begin position="1170"/>
        <end position="1180"/>
    </location>
</feature>
<feature type="region of interest" description="Disordered" evidence="1">
    <location>
        <begin position="383"/>
        <end position="406"/>
    </location>
</feature>
<organism evidence="2 3">
    <name type="scientific">Raphidocelis subcapitata</name>
    <dbReference type="NCBI Taxonomy" id="307507"/>
    <lineage>
        <taxon>Eukaryota</taxon>
        <taxon>Viridiplantae</taxon>
        <taxon>Chlorophyta</taxon>
        <taxon>core chlorophytes</taxon>
        <taxon>Chlorophyceae</taxon>
        <taxon>CS clade</taxon>
        <taxon>Sphaeropleales</taxon>
        <taxon>Selenastraceae</taxon>
        <taxon>Raphidocelis</taxon>
    </lineage>
</organism>
<dbReference type="OrthoDB" id="548597at2759"/>
<feature type="compositionally biased region" description="Low complexity" evidence="1">
    <location>
        <begin position="429"/>
        <end position="449"/>
    </location>
</feature>
<dbReference type="STRING" id="307507.A0A2V0NWQ6"/>
<dbReference type="EMBL" id="BDRX01000029">
    <property type="protein sequence ID" value="GBF92056.1"/>
    <property type="molecule type" value="Genomic_DNA"/>
</dbReference>
<proteinExistence type="predicted"/>
<evidence type="ECO:0008006" key="4">
    <source>
        <dbReference type="Google" id="ProtNLM"/>
    </source>
</evidence>
<evidence type="ECO:0000313" key="3">
    <source>
        <dbReference type="Proteomes" id="UP000247498"/>
    </source>
</evidence>